<evidence type="ECO:0000256" key="7">
    <source>
        <dbReference type="PROSITE-ProRule" id="PRU00282"/>
    </source>
</evidence>
<dbReference type="PROSITE" id="PS51257">
    <property type="entry name" value="PROKAR_LIPOPROTEIN"/>
    <property type="match status" value="1"/>
</dbReference>
<keyword evidence="6 7" id="KW-0472">Membrane</keyword>
<dbReference type="GO" id="GO:0055085">
    <property type="term" value="P:transmembrane transport"/>
    <property type="evidence" value="ECO:0007669"/>
    <property type="project" value="InterPro"/>
</dbReference>
<dbReference type="PROSITE" id="PS50920">
    <property type="entry name" value="SOLCAR"/>
    <property type="match status" value="3"/>
</dbReference>
<sequence length="304" mass="34022">MPRYEQKSDEPTTARAIIASLSAGACAGGLAKTTIAPLDRTKINFQVSSTKGYSFKAALKFVKLTYQNAGFLALWRGNSATMIRVVPYASIQFCAHQEIKKVLRVDMNGKRTPFLRWLAGASAAVTATSLTYPLDTAKARLATSTKAEYRTLRSVFVKTLLYRGIVPTIIGVIPYAGASFFTFETLKLLYVEKTGKDVTPYFRLLFGAFAGLIGQSSSYPLDIVRRRMQTGRIPRGQNMFVSLWKVYEAEGIRGGLYKGLSMNWIKGPIAVGISFTTFDYTHAYAKRFEYKLYTFSEYIRSMFF</sequence>
<evidence type="ECO:0000256" key="5">
    <source>
        <dbReference type="ARBA" id="ARBA00022737"/>
    </source>
</evidence>
<dbReference type="Proteomes" id="UP000274131">
    <property type="component" value="Unassembled WGS sequence"/>
</dbReference>
<evidence type="ECO:0000256" key="4">
    <source>
        <dbReference type="ARBA" id="ARBA00022692"/>
    </source>
</evidence>
<dbReference type="PANTHER" id="PTHR24089">
    <property type="entry name" value="SOLUTE CARRIER FAMILY 25"/>
    <property type="match status" value="1"/>
</dbReference>
<keyword evidence="4 7" id="KW-0812">Transmembrane</keyword>
<evidence type="ECO:0000256" key="9">
    <source>
        <dbReference type="SAM" id="Phobius"/>
    </source>
</evidence>
<dbReference type="PRINTS" id="PR00926">
    <property type="entry name" value="MITOCARRIER"/>
</dbReference>
<dbReference type="GO" id="GO:0016020">
    <property type="term" value="C:membrane"/>
    <property type="evidence" value="ECO:0007669"/>
    <property type="project" value="UniProtKB-SubCell"/>
</dbReference>
<dbReference type="OrthoDB" id="270584at2759"/>
<keyword evidence="3 8" id="KW-0813">Transport</keyword>
<evidence type="ECO:0000256" key="6">
    <source>
        <dbReference type="ARBA" id="ARBA00023136"/>
    </source>
</evidence>
<feature type="repeat" description="Solcar" evidence="7">
    <location>
        <begin position="111"/>
        <end position="189"/>
    </location>
</feature>
<keyword evidence="9" id="KW-1133">Transmembrane helix</keyword>
<dbReference type="WBParaSite" id="EVEC_0000608101-mRNA-1">
    <property type="protein sequence ID" value="EVEC_0000608101-mRNA-1"/>
    <property type="gene ID" value="EVEC_0000608101"/>
</dbReference>
<reference evidence="12" key="1">
    <citation type="submission" date="2017-02" db="UniProtKB">
        <authorList>
            <consortium name="WormBaseParasite"/>
        </authorList>
    </citation>
    <scope>IDENTIFICATION</scope>
</reference>
<keyword evidence="11" id="KW-1185">Reference proteome</keyword>
<protein>
    <submittedName>
        <fullName evidence="12">Mitochondrial coenzyme A transporter SLC25A42</fullName>
    </submittedName>
</protein>
<reference evidence="10 11" key="2">
    <citation type="submission" date="2018-10" db="EMBL/GenBank/DDBJ databases">
        <authorList>
            <consortium name="Pathogen Informatics"/>
        </authorList>
    </citation>
    <scope>NUCLEOTIDE SEQUENCE [LARGE SCALE GENOMIC DNA]</scope>
</reference>
<evidence type="ECO:0000256" key="1">
    <source>
        <dbReference type="ARBA" id="ARBA00004141"/>
    </source>
</evidence>
<evidence type="ECO:0000313" key="12">
    <source>
        <dbReference type="WBParaSite" id="EVEC_0000608101-mRNA-1"/>
    </source>
</evidence>
<feature type="transmembrane region" description="Helical" evidence="9">
    <location>
        <begin position="160"/>
        <end position="181"/>
    </location>
</feature>
<name>A0A0N4V728_ENTVE</name>
<evidence type="ECO:0000256" key="2">
    <source>
        <dbReference type="ARBA" id="ARBA00006375"/>
    </source>
</evidence>
<dbReference type="EMBL" id="UXUI01008238">
    <property type="protein sequence ID" value="VDD90941.1"/>
    <property type="molecule type" value="Genomic_DNA"/>
</dbReference>
<dbReference type="AlphaFoldDB" id="A0A0N4V728"/>
<dbReference type="InterPro" id="IPR002067">
    <property type="entry name" value="MCP"/>
</dbReference>
<keyword evidence="5" id="KW-0677">Repeat</keyword>
<dbReference type="Gene3D" id="1.50.40.10">
    <property type="entry name" value="Mitochondrial carrier domain"/>
    <property type="match status" value="1"/>
</dbReference>
<evidence type="ECO:0000313" key="11">
    <source>
        <dbReference type="Proteomes" id="UP000274131"/>
    </source>
</evidence>
<proteinExistence type="inferred from homology"/>
<dbReference type="InterPro" id="IPR018108">
    <property type="entry name" value="MCP_transmembrane"/>
</dbReference>
<gene>
    <name evidence="10" type="ORF">EVEC_LOCUS5692</name>
</gene>
<evidence type="ECO:0000313" key="10">
    <source>
        <dbReference type="EMBL" id="VDD90941.1"/>
    </source>
</evidence>
<dbReference type="InterPro" id="IPR023395">
    <property type="entry name" value="MCP_dom_sf"/>
</dbReference>
<dbReference type="SUPFAM" id="SSF103506">
    <property type="entry name" value="Mitochondrial carrier"/>
    <property type="match status" value="1"/>
</dbReference>
<dbReference type="Pfam" id="PF00153">
    <property type="entry name" value="Mito_carr"/>
    <property type="match status" value="3"/>
</dbReference>
<feature type="transmembrane region" description="Helical" evidence="9">
    <location>
        <begin position="201"/>
        <end position="221"/>
    </location>
</feature>
<dbReference type="STRING" id="51028.A0A0N4V728"/>
<evidence type="ECO:0000256" key="8">
    <source>
        <dbReference type="RuleBase" id="RU000488"/>
    </source>
</evidence>
<feature type="repeat" description="Solcar" evidence="7">
    <location>
        <begin position="15"/>
        <end position="102"/>
    </location>
</feature>
<comment type="subcellular location">
    <subcellularLocation>
        <location evidence="1">Membrane</location>
        <topology evidence="1">Multi-pass membrane protein</topology>
    </subcellularLocation>
</comment>
<comment type="similarity">
    <text evidence="2 8">Belongs to the mitochondrial carrier (TC 2.A.29) family.</text>
</comment>
<accession>A0A0N4V728</accession>
<feature type="repeat" description="Solcar" evidence="7">
    <location>
        <begin position="198"/>
        <end position="284"/>
    </location>
</feature>
<evidence type="ECO:0000256" key="3">
    <source>
        <dbReference type="ARBA" id="ARBA00022448"/>
    </source>
</evidence>
<organism evidence="12">
    <name type="scientific">Enterobius vermicularis</name>
    <name type="common">Human pinworm</name>
    <dbReference type="NCBI Taxonomy" id="51028"/>
    <lineage>
        <taxon>Eukaryota</taxon>
        <taxon>Metazoa</taxon>
        <taxon>Ecdysozoa</taxon>
        <taxon>Nematoda</taxon>
        <taxon>Chromadorea</taxon>
        <taxon>Rhabditida</taxon>
        <taxon>Spirurina</taxon>
        <taxon>Oxyuridomorpha</taxon>
        <taxon>Oxyuroidea</taxon>
        <taxon>Oxyuridae</taxon>
        <taxon>Enterobius</taxon>
    </lineage>
</organism>